<protein>
    <submittedName>
        <fullName evidence="2">ABC transporter permease</fullName>
    </submittedName>
</protein>
<dbReference type="GO" id="GO:0005886">
    <property type="term" value="C:plasma membrane"/>
    <property type="evidence" value="ECO:0007669"/>
    <property type="project" value="UniProtKB-SubCell"/>
</dbReference>
<dbReference type="RefSeq" id="WP_254093887.1">
    <property type="nucleotide sequence ID" value="NZ_JAHESC010000068.1"/>
</dbReference>
<organism evidence="2 3">
    <name type="scientific">Dawidia soli</name>
    <dbReference type="NCBI Taxonomy" id="2782352"/>
    <lineage>
        <taxon>Bacteria</taxon>
        <taxon>Pseudomonadati</taxon>
        <taxon>Bacteroidota</taxon>
        <taxon>Cytophagia</taxon>
        <taxon>Cytophagales</taxon>
        <taxon>Chryseotaleaceae</taxon>
        <taxon>Dawidia</taxon>
    </lineage>
</organism>
<feature type="transmembrane region" description="Helical" evidence="1">
    <location>
        <begin position="174"/>
        <end position="198"/>
    </location>
</feature>
<proteinExistence type="predicted"/>
<feature type="transmembrane region" description="Helical" evidence="1">
    <location>
        <begin position="234"/>
        <end position="254"/>
    </location>
</feature>
<dbReference type="Pfam" id="PF12040">
    <property type="entry name" value="DUF3526"/>
    <property type="match status" value="1"/>
</dbReference>
<dbReference type="Proteomes" id="UP001319180">
    <property type="component" value="Unassembled WGS sequence"/>
</dbReference>
<comment type="caution">
    <text evidence="2">The sequence shown here is derived from an EMBL/GenBank/DDBJ whole genome shotgun (WGS) entry which is preliminary data.</text>
</comment>
<keyword evidence="1" id="KW-0812">Transmembrane</keyword>
<dbReference type="PANTHER" id="PTHR43471:SF1">
    <property type="entry name" value="ABC TRANSPORTER PERMEASE PROTEIN NOSY-RELATED"/>
    <property type="match status" value="1"/>
</dbReference>
<sequence length="449" mass="51495">MYTLLIKQFIRSRITVGALLLLFVLGLVSILIGNQFLAQQEQRIAQVTEHQRAHRERNVAAHDEMGLLLYYLKFALISPPDRLSALSIGQRDVNPGIQSVTIRTLEGQKYDTDLTNPVQLHAGNLDLGFVILYLFPLVIIAFTFNIFSEDHETGTWKAIAVQARSAVRFLLARLFVRALFVYGLLLALLLTAAAIVSIPWNEAFLGFVVLSILYTAFWFALAFWLALFKKSSGFNVLTLLAVWVVLTILLPASVNNLVATLHPVPEALSTLLKQRDGYHKKWDEDKQVTLARFYAQYPQLEKYGMPEETFSWGWYYAMQQQGDEAARADSQALREKMRRRDETSRAFARVIPTLHTQLYYNDLAQTSLTDYMRLLDSATVFHEQTRLYFYPRIFENAPVKSEDWQRWTPAYLSPRQTVHWAPLALPLVAIILLLLGGTWIRSRKLYFGE</sequence>
<dbReference type="Pfam" id="PF12679">
    <property type="entry name" value="ABC2_membrane_2"/>
    <property type="match status" value="1"/>
</dbReference>
<accession>A0AAP2DFT4</accession>
<dbReference type="EMBL" id="JAHESC010000068">
    <property type="protein sequence ID" value="MBT1690482.1"/>
    <property type="molecule type" value="Genomic_DNA"/>
</dbReference>
<keyword evidence="1" id="KW-0472">Membrane</keyword>
<feature type="transmembrane region" description="Helical" evidence="1">
    <location>
        <begin position="420"/>
        <end position="440"/>
    </location>
</feature>
<dbReference type="PANTHER" id="PTHR43471">
    <property type="entry name" value="ABC TRANSPORTER PERMEASE"/>
    <property type="match status" value="1"/>
</dbReference>
<keyword evidence="1" id="KW-1133">Transmembrane helix</keyword>
<evidence type="ECO:0000256" key="1">
    <source>
        <dbReference type="SAM" id="Phobius"/>
    </source>
</evidence>
<name>A0AAP2DFT4_9BACT</name>
<evidence type="ECO:0000313" key="3">
    <source>
        <dbReference type="Proteomes" id="UP001319180"/>
    </source>
</evidence>
<gene>
    <name evidence="2" type="ORF">KK078_28210</name>
</gene>
<evidence type="ECO:0000313" key="2">
    <source>
        <dbReference type="EMBL" id="MBT1690482.1"/>
    </source>
</evidence>
<feature type="transmembrane region" description="Helical" evidence="1">
    <location>
        <begin position="127"/>
        <end position="147"/>
    </location>
</feature>
<dbReference type="GO" id="GO:0140359">
    <property type="term" value="F:ABC-type transporter activity"/>
    <property type="evidence" value="ECO:0007669"/>
    <property type="project" value="InterPro"/>
</dbReference>
<dbReference type="AlphaFoldDB" id="A0AAP2DFT4"/>
<feature type="transmembrane region" description="Helical" evidence="1">
    <location>
        <begin position="204"/>
        <end position="227"/>
    </location>
</feature>
<keyword evidence="3" id="KW-1185">Reference proteome</keyword>
<reference evidence="2 3" key="1">
    <citation type="submission" date="2021-05" db="EMBL/GenBank/DDBJ databases">
        <title>A Polyphasic approach of four new species of the genus Ohtaekwangia: Ohtaekwangia histidinii sp. nov., Ohtaekwangia cretensis sp. nov., Ohtaekwangia indiensis sp. nov., Ohtaekwangia reichenbachii sp. nov. from diverse environment.</title>
        <authorList>
            <person name="Octaviana S."/>
        </authorList>
    </citation>
    <scope>NUCLEOTIDE SEQUENCE [LARGE SCALE GENOMIC DNA]</scope>
    <source>
        <strain evidence="2 3">PWU37</strain>
    </source>
</reference>
<dbReference type="InterPro" id="IPR021913">
    <property type="entry name" value="DUF3526"/>
</dbReference>
<feature type="transmembrane region" description="Helical" evidence="1">
    <location>
        <begin position="12"/>
        <end position="32"/>
    </location>
</feature>